<feature type="transmembrane region" description="Helical" evidence="2">
    <location>
        <begin position="194"/>
        <end position="214"/>
    </location>
</feature>
<dbReference type="PANTHER" id="PTHR34219:SF4">
    <property type="entry name" value="PEPSY DOMAIN-CONTAINING PROTEIN"/>
    <property type="match status" value="1"/>
</dbReference>
<reference evidence="3 4" key="1">
    <citation type="submission" date="2018-08" db="EMBL/GenBank/DDBJ databases">
        <title>Komagataeibacter sp. AV 382.</title>
        <authorList>
            <person name="Skraban J."/>
            <person name="Trcek J."/>
        </authorList>
    </citation>
    <scope>NUCLEOTIDE SEQUENCE [LARGE SCALE GENOMIC DNA]</scope>
    <source>
        <strain evidence="3 4">AV 382</strain>
    </source>
</reference>
<feature type="transmembrane region" description="Helical" evidence="2">
    <location>
        <begin position="416"/>
        <end position="433"/>
    </location>
</feature>
<dbReference type="AlphaFoldDB" id="A0A371YZ95"/>
<feature type="compositionally biased region" description="Basic residues" evidence="1">
    <location>
        <begin position="227"/>
        <end position="239"/>
    </location>
</feature>
<feature type="region of interest" description="Disordered" evidence="1">
    <location>
        <begin position="226"/>
        <end position="247"/>
    </location>
</feature>
<protein>
    <submittedName>
        <fullName evidence="3">PepSY domain-containing protein</fullName>
    </submittedName>
</protein>
<accession>A0A371YZ95</accession>
<organism evidence="3 4">
    <name type="scientific">Komagataeibacter melaceti</name>
    <dbReference type="NCBI Taxonomy" id="2766577"/>
    <lineage>
        <taxon>Bacteria</taxon>
        <taxon>Pseudomonadati</taxon>
        <taxon>Pseudomonadota</taxon>
        <taxon>Alphaproteobacteria</taxon>
        <taxon>Acetobacterales</taxon>
        <taxon>Acetobacteraceae</taxon>
        <taxon>Komagataeibacter</taxon>
    </lineage>
</organism>
<name>A0A371YZ95_9PROT</name>
<keyword evidence="2" id="KW-1133">Transmembrane helix</keyword>
<gene>
    <name evidence="3" type="ORF">DY926_10760</name>
</gene>
<feature type="transmembrane region" description="Helical" evidence="2">
    <location>
        <begin position="340"/>
        <end position="361"/>
    </location>
</feature>
<dbReference type="InterPro" id="IPR005625">
    <property type="entry name" value="PepSY-ass_TM"/>
</dbReference>
<feature type="transmembrane region" description="Helical" evidence="2">
    <location>
        <begin position="20"/>
        <end position="44"/>
    </location>
</feature>
<sequence>MRQTEREGPRETLRTRMGWLHGWVGFLCGLCLACIFATGTLTVFDTELTRWMQPEINVNTYVAPTDTALREAARIVRSQQAQGISAFLNLPSHRFPVLQVLHYNGHEFTGDILDPRSGALIQARETAGGKFFYDFHYTLRSADIGGVRIVNILGVGLLVAVVSGIVIHLRALLPDLVMLRLSVPPLRSWLDGHLLAGVLFLPFMIMCAYTGVLVHADRLFPAQSAAAHHHGGPGHHGHGHGQPPPDAAALLPVPPLGPLLAQARENMQGRDCGFILFAADRITISASDAAGPYMSRDHVDFSLPDGRLLATTLNQGRVATTMQLVRGLHYARFAPPGLRWLYFISGMAGTAVITTGLVVFLMKRRRKSGHLVAFRLAEGVTISVTAGLPLSMLVYLWANRLLPPALPGRDMWEIDLFFTAWGLCLLHGMGRALTRHAASGWREQLGGIGVLGCGLPLLDILTAPGAWGACPSLHAAVGGVSLLAGSVALYAARRVGRVA</sequence>
<feature type="transmembrane region" description="Helical" evidence="2">
    <location>
        <begin position="473"/>
        <end position="492"/>
    </location>
</feature>
<feature type="transmembrane region" description="Helical" evidence="2">
    <location>
        <begin position="373"/>
        <end position="396"/>
    </location>
</feature>
<dbReference type="EMBL" id="QUWV01000089">
    <property type="protein sequence ID" value="RFD19551.1"/>
    <property type="molecule type" value="Genomic_DNA"/>
</dbReference>
<proteinExistence type="predicted"/>
<dbReference type="OrthoDB" id="9776609at2"/>
<keyword evidence="2" id="KW-0812">Transmembrane</keyword>
<keyword evidence="4" id="KW-1185">Reference proteome</keyword>
<evidence type="ECO:0000313" key="3">
    <source>
        <dbReference type="EMBL" id="RFD19551.1"/>
    </source>
</evidence>
<evidence type="ECO:0000256" key="2">
    <source>
        <dbReference type="SAM" id="Phobius"/>
    </source>
</evidence>
<evidence type="ECO:0000313" key="4">
    <source>
        <dbReference type="Proteomes" id="UP000262371"/>
    </source>
</evidence>
<feature type="transmembrane region" description="Helical" evidence="2">
    <location>
        <begin position="445"/>
        <end position="467"/>
    </location>
</feature>
<feature type="transmembrane region" description="Helical" evidence="2">
    <location>
        <begin position="149"/>
        <end position="173"/>
    </location>
</feature>
<keyword evidence="2" id="KW-0472">Membrane</keyword>
<evidence type="ECO:0000256" key="1">
    <source>
        <dbReference type="SAM" id="MobiDB-lite"/>
    </source>
</evidence>
<dbReference type="PANTHER" id="PTHR34219">
    <property type="entry name" value="IRON-REGULATED INNER MEMBRANE PROTEIN-RELATED"/>
    <property type="match status" value="1"/>
</dbReference>
<comment type="caution">
    <text evidence="3">The sequence shown here is derived from an EMBL/GenBank/DDBJ whole genome shotgun (WGS) entry which is preliminary data.</text>
</comment>
<dbReference type="Proteomes" id="UP000262371">
    <property type="component" value="Unassembled WGS sequence"/>
</dbReference>
<dbReference type="Pfam" id="PF03929">
    <property type="entry name" value="PepSY_TM"/>
    <property type="match status" value="1"/>
</dbReference>